<evidence type="ECO:0000313" key="11">
    <source>
        <dbReference type="Proteomes" id="UP000247612"/>
    </source>
</evidence>
<dbReference type="InterPro" id="IPR029026">
    <property type="entry name" value="tRNA_m1G_MTases_N"/>
</dbReference>
<dbReference type="STRING" id="1034346.GCA_000313565_01182"/>
<dbReference type="PANTHER" id="PTHR42971">
    <property type="entry name" value="TRNA (CYTIDINE(34)-2'-O)-METHYLTRANSFERASE"/>
    <property type="match status" value="1"/>
</dbReference>
<evidence type="ECO:0000256" key="5">
    <source>
        <dbReference type="ARBA" id="ARBA00022694"/>
    </source>
</evidence>
<evidence type="ECO:0000256" key="4">
    <source>
        <dbReference type="ARBA" id="ARBA00022691"/>
    </source>
</evidence>
<dbReference type="AlphaFoldDB" id="A0A2V2FMX0"/>
<keyword evidence="4 6" id="KW-0949">S-adenosyl-L-methionine</keyword>
<dbReference type="GO" id="GO:0008757">
    <property type="term" value="F:S-adenosylmethionine-dependent methyltransferase activity"/>
    <property type="evidence" value="ECO:0007669"/>
    <property type="project" value="UniProtKB-UniRule"/>
</dbReference>
<evidence type="ECO:0000256" key="7">
    <source>
        <dbReference type="PIRSR" id="PIRSR029256-1"/>
    </source>
</evidence>
<evidence type="ECO:0000256" key="2">
    <source>
        <dbReference type="ARBA" id="ARBA00022603"/>
    </source>
</evidence>
<dbReference type="GO" id="GO:0003723">
    <property type="term" value="F:RNA binding"/>
    <property type="evidence" value="ECO:0007669"/>
    <property type="project" value="InterPro"/>
</dbReference>
<dbReference type="Pfam" id="PF00588">
    <property type="entry name" value="SpoU_methylase"/>
    <property type="match status" value="1"/>
</dbReference>
<keyword evidence="2 6" id="KW-0489">Methyltransferase</keyword>
<dbReference type="Proteomes" id="UP001276902">
    <property type="component" value="Unassembled WGS sequence"/>
</dbReference>
<dbReference type="PANTHER" id="PTHR42971:SF1">
    <property type="entry name" value="TRNA (CYTIDINE(34)-2'-O)-METHYLTRANSFERASE"/>
    <property type="match status" value="1"/>
</dbReference>
<dbReference type="EMBL" id="QJKH01000006">
    <property type="protein sequence ID" value="PXX79009.1"/>
    <property type="molecule type" value="Genomic_DNA"/>
</dbReference>
<evidence type="ECO:0000259" key="8">
    <source>
        <dbReference type="Pfam" id="PF00588"/>
    </source>
</evidence>
<reference evidence="10 11" key="1">
    <citation type="submission" date="2018-05" db="EMBL/GenBank/DDBJ databases">
        <title>Genomic Encyclopedia of Type Strains, Phase IV (KMG-IV): sequencing the most valuable type-strain genomes for metagenomic binning, comparative biology and taxonomic classification.</title>
        <authorList>
            <person name="Goeker M."/>
        </authorList>
    </citation>
    <scope>NUCLEOTIDE SEQUENCE [LARGE SCALE GENOMIC DNA]</scope>
    <source>
        <strain evidence="10 11">JC118</strain>
    </source>
</reference>
<feature type="domain" description="tRNA/rRNA methyltransferase SpoU type" evidence="8">
    <location>
        <begin position="2"/>
        <end position="144"/>
    </location>
</feature>
<comment type="catalytic activity">
    <reaction evidence="6">
        <text>5-carboxymethylaminomethyluridine(34) in tRNA(Leu) + S-adenosyl-L-methionine = 5-carboxymethylaminomethyl-2'-O-methyluridine(34) in tRNA(Leu) + S-adenosyl-L-homocysteine + H(+)</text>
        <dbReference type="Rhea" id="RHEA:43088"/>
        <dbReference type="Rhea" id="RHEA-COMP:10333"/>
        <dbReference type="Rhea" id="RHEA-COMP:10334"/>
        <dbReference type="ChEBI" id="CHEBI:15378"/>
        <dbReference type="ChEBI" id="CHEBI:57856"/>
        <dbReference type="ChEBI" id="CHEBI:59789"/>
        <dbReference type="ChEBI" id="CHEBI:74508"/>
        <dbReference type="ChEBI" id="CHEBI:74511"/>
        <dbReference type="EC" id="2.1.1.207"/>
    </reaction>
</comment>
<gene>
    <name evidence="10" type="ORF">DES51_106128</name>
    <name evidence="9" type="ORF">MQE39_05755</name>
</gene>
<feature type="binding site" evidence="6 7">
    <location>
        <position position="124"/>
    </location>
    <ligand>
        <name>S-adenosyl-L-methionine</name>
        <dbReference type="ChEBI" id="CHEBI:59789"/>
    </ligand>
</feature>
<comment type="similarity">
    <text evidence="6">Belongs to the class IV-like SAM-binding methyltransferase superfamily. RNA methyltransferase TrmH family. TrmL subfamily.</text>
</comment>
<dbReference type="InterPro" id="IPR029028">
    <property type="entry name" value="Alpha/beta_knot_MTases"/>
</dbReference>
<dbReference type="RefSeq" id="WP_022937498.1">
    <property type="nucleotide sequence ID" value="NZ_BAABZA010000001.1"/>
</dbReference>
<dbReference type="GO" id="GO:0005737">
    <property type="term" value="C:cytoplasm"/>
    <property type="evidence" value="ECO:0007669"/>
    <property type="project" value="UniProtKB-SubCell"/>
</dbReference>
<dbReference type="InterPro" id="IPR016914">
    <property type="entry name" value="TrmL"/>
</dbReference>
<accession>A0A2V2FMX0</accession>
<feature type="binding site" evidence="6 7">
    <location>
        <position position="132"/>
    </location>
    <ligand>
        <name>S-adenosyl-L-methionine</name>
        <dbReference type="ChEBI" id="CHEBI:59789"/>
    </ligand>
</feature>
<dbReference type="GO" id="GO:0008175">
    <property type="term" value="F:tRNA methyltransferase activity"/>
    <property type="evidence" value="ECO:0007669"/>
    <property type="project" value="UniProtKB-UniRule"/>
</dbReference>
<dbReference type="Proteomes" id="UP000247612">
    <property type="component" value="Unassembled WGS sequence"/>
</dbReference>
<dbReference type="GO" id="GO:0042802">
    <property type="term" value="F:identical protein binding"/>
    <property type="evidence" value="ECO:0007669"/>
    <property type="project" value="UniProtKB-ARBA"/>
</dbReference>
<dbReference type="GeneID" id="94439638"/>
<evidence type="ECO:0000256" key="6">
    <source>
        <dbReference type="HAMAP-Rule" id="MF_01885"/>
    </source>
</evidence>
<evidence type="ECO:0000256" key="1">
    <source>
        <dbReference type="ARBA" id="ARBA00022490"/>
    </source>
</evidence>
<name>A0A2V2FMX0_9FIRM</name>
<dbReference type="CDD" id="cd18094">
    <property type="entry name" value="SpoU-like_TrmL"/>
    <property type="match status" value="1"/>
</dbReference>
<evidence type="ECO:0000313" key="9">
    <source>
        <dbReference type="EMBL" id="MDY5167627.1"/>
    </source>
</evidence>
<feature type="binding site" evidence="6 7">
    <location>
        <position position="103"/>
    </location>
    <ligand>
        <name>S-adenosyl-L-methionine</name>
        <dbReference type="ChEBI" id="CHEBI:59789"/>
    </ligand>
</feature>
<sequence>MIHVVLYEPEIPQNTGNMMRTCMAAGCKLHLIEPLGFSLDEQHLRRAGMDYISELDYEIHKSWDDFVSKNPAEHYYYLTRYGKKAPSQFDFTECKGDLYFILGKESTGIPKSILSKDLDHCMRLPMKASARSLNLSNCAAIIVYEALRQLDYPGLSRVEVIKGEDWIYE</sequence>
<reference evidence="9" key="2">
    <citation type="submission" date="2022-03" db="EMBL/GenBank/DDBJ databases">
        <title>First case of bacteraemia caused by Dielma fastidiosa in a patient hospitalised with diverticulitis.</title>
        <authorList>
            <person name="Forman-Ankjaer B."/>
            <person name="Hvid-Jensen F."/>
            <person name="Kobel C.M."/>
            <person name="Greve T."/>
        </authorList>
    </citation>
    <scope>NUCLEOTIDE SEQUENCE</scope>
    <source>
        <strain evidence="9">AUH_DF_2021</strain>
    </source>
</reference>
<keyword evidence="5 6" id="KW-0819">tRNA processing</keyword>
<dbReference type="HAMAP" id="MF_01885">
    <property type="entry name" value="tRNA_methyltr_TrmL"/>
    <property type="match status" value="1"/>
</dbReference>
<evidence type="ECO:0000313" key="10">
    <source>
        <dbReference type="EMBL" id="PXX79009.1"/>
    </source>
</evidence>
<dbReference type="InterPro" id="IPR001537">
    <property type="entry name" value="SpoU_MeTrfase"/>
</dbReference>
<protein>
    <recommendedName>
        <fullName evidence="6">Putative tRNA (cytidine(34)-2'-O)-methyltransferase</fullName>
        <ecNumber evidence="6">2.1.1.207</ecNumber>
    </recommendedName>
    <alternativeName>
        <fullName evidence="6">tRNA (cytidine/uridine-2'-O-)-methyltransferase</fullName>
    </alternativeName>
</protein>
<dbReference type="EMBL" id="JALDAW010000011">
    <property type="protein sequence ID" value="MDY5167627.1"/>
    <property type="molecule type" value="Genomic_DNA"/>
</dbReference>
<comment type="function">
    <text evidence="6">Could methylate the ribose at the nucleotide 34 wobble position in tRNA.</text>
</comment>
<dbReference type="PIRSF" id="PIRSF029256">
    <property type="entry name" value="SpoU_TrmH_prd"/>
    <property type="match status" value="1"/>
</dbReference>
<dbReference type="FunFam" id="3.40.1280.10:FF:000002">
    <property type="entry name" value="Peptidylprolyl isomerase"/>
    <property type="match status" value="1"/>
</dbReference>
<dbReference type="SUPFAM" id="SSF75217">
    <property type="entry name" value="alpha/beta knot"/>
    <property type="match status" value="1"/>
</dbReference>
<keyword evidence="1 6" id="KW-0963">Cytoplasm</keyword>
<keyword evidence="3 6" id="KW-0808">Transferase</keyword>
<feature type="binding site" evidence="6 7">
    <location>
        <position position="78"/>
    </location>
    <ligand>
        <name>S-adenosyl-L-methionine</name>
        <dbReference type="ChEBI" id="CHEBI:59789"/>
    </ligand>
</feature>
<dbReference type="OrthoDB" id="9789043at2"/>
<keyword evidence="11" id="KW-1185">Reference proteome</keyword>
<organism evidence="10 11">
    <name type="scientific">Dielma fastidiosa</name>
    <dbReference type="NCBI Taxonomy" id="1034346"/>
    <lineage>
        <taxon>Bacteria</taxon>
        <taxon>Bacillati</taxon>
        <taxon>Bacillota</taxon>
        <taxon>Erysipelotrichia</taxon>
        <taxon>Erysipelotrichales</taxon>
        <taxon>Erysipelotrichaceae</taxon>
        <taxon>Dielma</taxon>
    </lineage>
</organism>
<comment type="caution">
    <text evidence="10">The sequence shown here is derived from an EMBL/GenBank/DDBJ whole genome shotgun (WGS) entry which is preliminary data.</text>
</comment>
<proteinExistence type="inferred from homology"/>
<comment type="subcellular location">
    <subcellularLocation>
        <location evidence="6">Cytoplasm</location>
    </subcellularLocation>
</comment>
<dbReference type="GO" id="GO:0002130">
    <property type="term" value="P:wobble position ribose methylation"/>
    <property type="evidence" value="ECO:0007669"/>
    <property type="project" value="TreeGrafter"/>
</dbReference>
<comment type="catalytic activity">
    <reaction evidence="6">
        <text>cytidine(34) in tRNA + S-adenosyl-L-methionine = 2'-O-methylcytidine(34) in tRNA + S-adenosyl-L-homocysteine + H(+)</text>
        <dbReference type="Rhea" id="RHEA:43084"/>
        <dbReference type="Rhea" id="RHEA-COMP:10331"/>
        <dbReference type="Rhea" id="RHEA-COMP:10332"/>
        <dbReference type="ChEBI" id="CHEBI:15378"/>
        <dbReference type="ChEBI" id="CHEBI:57856"/>
        <dbReference type="ChEBI" id="CHEBI:59789"/>
        <dbReference type="ChEBI" id="CHEBI:74495"/>
        <dbReference type="ChEBI" id="CHEBI:82748"/>
        <dbReference type="EC" id="2.1.1.207"/>
    </reaction>
</comment>
<dbReference type="Gene3D" id="3.40.1280.10">
    <property type="match status" value="1"/>
</dbReference>
<evidence type="ECO:0000256" key="3">
    <source>
        <dbReference type="ARBA" id="ARBA00022679"/>
    </source>
</evidence>
<dbReference type="EC" id="2.1.1.207" evidence="6"/>